<feature type="compositionally biased region" description="Polar residues" evidence="1">
    <location>
        <begin position="43"/>
        <end position="56"/>
    </location>
</feature>
<dbReference type="Proteomes" id="UP000593564">
    <property type="component" value="Unassembled WGS sequence"/>
</dbReference>
<protein>
    <submittedName>
        <fullName evidence="2">Uncharacterized protein</fullName>
    </submittedName>
</protein>
<reference evidence="3" key="1">
    <citation type="journal article" date="2020" name="Nat. Commun.">
        <title>Genome assembly of wild tea tree DASZ reveals pedigree and selection history of tea varieties.</title>
        <authorList>
            <person name="Zhang W."/>
            <person name="Zhang Y."/>
            <person name="Qiu H."/>
            <person name="Guo Y."/>
            <person name="Wan H."/>
            <person name="Zhang X."/>
            <person name="Scossa F."/>
            <person name="Alseekh S."/>
            <person name="Zhang Q."/>
            <person name="Wang P."/>
            <person name="Xu L."/>
            <person name="Schmidt M.H."/>
            <person name="Jia X."/>
            <person name="Li D."/>
            <person name="Zhu A."/>
            <person name="Guo F."/>
            <person name="Chen W."/>
            <person name="Ni D."/>
            <person name="Usadel B."/>
            <person name="Fernie A.R."/>
            <person name="Wen W."/>
        </authorList>
    </citation>
    <scope>NUCLEOTIDE SEQUENCE [LARGE SCALE GENOMIC DNA]</scope>
    <source>
        <strain evidence="3">cv. G240</strain>
    </source>
</reference>
<organism evidence="2 3">
    <name type="scientific">Camellia sinensis</name>
    <name type="common">Tea plant</name>
    <name type="synonym">Thea sinensis</name>
    <dbReference type="NCBI Taxonomy" id="4442"/>
    <lineage>
        <taxon>Eukaryota</taxon>
        <taxon>Viridiplantae</taxon>
        <taxon>Streptophyta</taxon>
        <taxon>Embryophyta</taxon>
        <taxon>Tracheophyta</taxon>
        <taxon>Spermatophyta</taxon>
        <taxon>Magnoliopsida</taxon>
        <taxon>eudicotyledons</taxon>
        <taxon>Gunneridae</taxon>
        <taxon>Pentapetalae</taxon>
        <taxon>asterids</taxon>
        <taxon>Ericales</taxon>
        <taxon>Theaceae</taxon>
        <taxon>Camellia</taxon>
    </lineage>
</organism>
<name>A0A7J7FZR0_CAMSI</name>
<comment type="caution">
    <text evidence="2">The sequence shown here is derived from an EMBL/GenBank/DDBJ whole genome shotgun (WGS) entry which is preliminary data.</text>
</comment>
<feature type="region of interest" description="Disordered" evidence="1">
    <location>
        <begin position="43"/>
        <end position="94"/>
    </location>
</feature>
<reference evidence="2 3" key="2">
    <citation type="submission" date="2020-07" db="EMBL/GenBank/DDBJ databases">
        <title>Genome assembly of wild tea tree DASZ reveals pedigree and selection history of tea varieties.</title>
        <authorList>
            <person name="Zhang W."/>
        </authorList>
    </citation>
    <scope>NUCLEOTIDE SEQUENCE [LARGE SCALE GENOMIC DNA]</scope>
    <source>
        <strain evidence="3">cv. G240</strain>
        <tissue evidence="2">Leaf</tissue>
    </source>
</reference>
<dbReference type="EMBL" id="JACBKZ010000014">
    <property type="protein sequence ID" value="KAF5933677.1"/>
    <property type="molecule type" value="Genomic_DNA"/>
</dbReference>
<evidence type="ECO:0000313" key="3">
    <source>
        <dbReference type="Proteomes" id="UP000593564"/>
    </source>
</evidence>
<keyword evidence="3" id="KW-1185">Reference proteome</keyword>
<accession>A0A7J7FZR0</accession>
<evidence type="ECO:0000256" key="1">
    <source>
        <dbReference type="SAM" id="MobiDB-lite"/>
    </source>
</evidence>
<gene>
    <name evidence="2" type="ORF">HYC85_029848</name>
</gene>
<evidence type="ECO:0000313" key="2">
    <source>
        <dbReference type="EMBL" id="KAF5933677.1"/>
    </source>
</evidence>
<dbReference type="AlphaFoldDB" id="A0A7J7FZR0"/>
<sequence>MPVHSVCLNGKLYVESLFRNLKSSNPSPHKLLHIVFELTNKQNRQFSTKTDSRTSTGRPGGQPGGQPKKAMASGTKKRRARETGQSSNPQQEYPTTKFLSLAHENAFPAMLSRSIISGRRVNLAPKYDALLVNKLAAMGWQNLVNLPQQAMNQATKAVAEATNKGGWWSTGWSSGRPGGQPVVHFGPVLHTKRACRQWPSPYSIET</sequence>
<proteinExistence type="predicted"/>
<feature type="compositionally biased region" description="Polar residues" evidence="1">
    <location>
        <begin position="83"/>
        <end position="94"/>
    </location>
</feature>